<dbReference type="Gene3D" id="1.20.140.40">
    <property type="entry name" value="Invertase/pectin methylesterase inhibitor family protein"/>
    <property type="match status" value="1"/>
</dbReference>
<gene>
    <name evidence="2" type="ORF">V6N11_083791</name>
</gene>
<name>A0ABR2QD08_9ROSI</name>
<accession>A0ABR2QD08</accession>
<dbReference type="Proteomes" id="UP001396334">
    <property type="component" value="Unassembled WGS sequence"/>
</dbReference>
<feature type="domain" description="Pectinesterase inhibitor" evidence="1">
    <location>
        <begin position="6"/>
        <end position="59"/>
    </location>
</feature>
<evidence type="ECO:0000313" key="3">
    <source>
        <dbReference type="Proteomes" id="UP001396334"/>
    </source>
</evidence>
<evidence type="ECO:0000313" key="2">
    <source>
        <dbReference type="EMBL" id="KAK8998400.1"/>
    </source>
</evidence>
<comment type="caution">
    <text evidence="2">The sequence shown here is derived from an EMBL/GenBank/DDBJ whole genome shotgun (WGS) entry which is preliminary data.</text>
</comment>
<reference evidence="2 3" key="1">
    <citation type="journal article" date="2024" name="G3 (Bethesda)">
        <title>Genome assembly of Hibiscus sabdariffa L. provides insights into metabolisms of medicinal natural products.</title>
        <authorList>
            <person name="Kim T."/>
        </authorList>
    </citation>
    <scope>NUCLEOTIDE SEQUENCE [LARGE SCALE GENOMIC DNA]</scope>
    <source>
        <strain evidence="2">TK-2024</strain>
        <tissue evidence="2">Old leaves</tissue>
    </source>
</reference>
<evidence type="ECO:0000259" key="1">
    <source>
        <dbReference type="Pfam" id="PF04043"/>
    </source>
</evidence>
<dbReference type="Pfam" id="PF04043">
    <property type="entry name" value="PMEI"/>
    <property type="match status" value="1"/>
</dbReference>
<dbReference type="InterPro" id="IPR035513">
    <property type="entry name" value="Invertase/methylesterase_inhib"/>
</dbReference>
<proteinExistence type="predicted"/>
<protein>
    <recommendedName>
        <fullName evidence="1">Pectinesterase inhibitor domain-containing protein</fullName>
    </recommendedName>
</protein>
<dbReference type="SUPFAM" id="SSF101148">
    <property type="entry name" value="Plant invertase/pectin methylesterase inhibitor"/>
    <property type="match status" value="1"/>
</dbReference>
<sequence>MIDDIFWHIDNTDTWVPAALTDASSCVDEFPRHRMSKIKVTIKSKVLNVTQLTSNALALFHQYSARYRGAAIEKHL</sequence>
<keyword evidence="3" id="KW-1185">Reference proteome</keyword>
<dbReference type="EMBL" id="JBBPBN010000041">
    <property type="protein sequence ID" value="KAK8998400.1"/>
    <property type="molecule type" value="Genomic_DNA"/>
</dbReference>
<organism evidence="2 3">
    <name type="scientific">Hibiscus sabdariffa</name>
    <name type="common">roselle</name>
    <dbReference type="NCBI Taxonomy" id="183260"/>
    <lineage>
        <taxon>Eukaryota</taxon>
        <taxon>Viridiplantae</taxon>
        <taxon>Streptophyta</taxon>
        <taxon>Embryophyta</taxon>
        <taxon>Tracheophyta</taxon>
        <taxon>Spermatophyta</taxon>
        <taxon>Magnoliopsida</taxon>
        <taxon>eudicotyledons</taxon>
        <taxon>Gunneridae</taxon>
        <taxon>Pentapetalae</taxon>
        <taxon>rosids</taxon>
        <taxon>malvids</taxon>
        <taxon>Malvales</taxon>
        <taxon>Malvaceae</taxon>
        <taxon>Malvoideae</taxon>
        <taxon>Hibiscus</taxon>
    </lineage>
</organism>
<dbReference type="InterPro" id="IPR006501">
    <property type="entry name" value="Pectinesterase_inhib_dom"/>
</dbReference>